<name>A0A2I8EZ71_9BURK</name>
<sequence length="89" mass="10239">MEPMAGGVVHTYTPYEAGKKLGYDIEERACLARYDRAQREFVTFFNKHSKQTRMSLCDTIFGEVGSLDLYYCLMLRAGTHYMGIDLQVE</sequence>
<proteinExistence type="predicted"/>
<dbReference type="KEGG" id="pter:C2L65_35285"/>
<dbReference type="RefSeq" id="WP_042309738.1">
    <property type="nucleotide sequence ID" value="NZ_CP026113.1"/>
</dbReference>
<dbReference type="AlphaFoldDB" id="A0A2I8EZ71"/>
<protein>
    <submittedName>
        <fullName evidence="1">Uncharacterized protein</fullName>
    </submittedName>
</protein>
<accession>A0A2I8EZ71</accession>
<organism evidence="1 2">
    <name type="scientific">Paraburkholderia terrae</name>
    <dbReference type="NCBI Taxonomy" id="311230"/>
    <lineage>
        <taxon>Bacteria</taxon>
        <taxon>Pseudomonadati</taxon>
        <taxon>Pseudomonadota</taxon>
        <taxon>Betaproteobacteria</taxon>
        <taxon>Burkholderiales</taxon>
        <taxon>Burkholderiaceae</taxon>
        <taxon>Paraburkholderia</taxon>
    </lineage>
</organism>
<evidence type="ECO:0000313" key="2">
    <source>
        <dbReference type="Proteomes" id="UP000243502"/>
    </source>
</evidence>
<gene>
    <name evidence="1" type="ORF">C2L65_35285</name>
</gene>
<dbReference type="Proteomes" id="UP000243502">
    <property type="component" value="Chromosome 3"/>
</dbReference>
<reference evidence="1 2" key="1">
    <citation type="submission" date="2018-01" db="EMBL/GenBank/DDBJ databases">
        <title>Species boundaries and ecological features among Paraburkholderia terrae DSMZ17804T, P. hospita DSMZ17164T and P. caribensis DSMZ13236T.</title>
        <authorList>
            <person name="Pratama A.A."/>
        </authorList>
    </citation>
    <scope>NUCLEOTIDE SEQUENCE [LARGE SCALE GENOMIC DNA]</scope>
    <source>
        <strain evidence="1 2">DSM 17804</strain>
    </source>
</reference>
<dbReference type="EMBL" id="CP026113">
    <property type="protein sequence ID" value="AUT64886.1"/>
    <property type="molecule type" value="Genomic_DNA"/>
</dbReference>
<evidence type="ECO:0000313" key="1">
    <source>
        <dbReference type="EMBL" id="AUT64886.1"/>
    </source>
</evidence>